<dbReference type="InterPro" id="IPR036736">
    <property type="entry name" value="ACP-like_sf"/>
</dbReference>
<dbReference type="SMART" id="SM00823">
    <property type="entry name" value="PKS_PP"/>
    <property type="match status" value="1"/>
</dbReference>
<comment type="caution">
    <text evidence="6">The sequence shown here is derived from an EMBL/GenBank/DDBJ whole genome shotgun (WGS) entry which is preliminary data.</text>
</comment>
<dbReference type="RefSeq" id="WP_173059709.1">
    <property type="nucleotide sequence ID" value="NZ_BAABGO010000026.1"/>
</dbReference>
<dbReference type="PROSITE" id="PS50075">
    <property type="entry name" value="CARRIER"/>
    <property type="match status" value="1"/>
</dbReference>
<comment type="cofactor">
    <cofactor evidence="1">
        <name>pantetheine 4'-phosphate</name>
        <dbReference type="ChEBI" id="CHEBI:47942"/>
    </cofactor>
</comment>
<evidence type="ECO:0000313" key="7">
    <source>
        <dbReference type="Proteomes" id="UP000482800"/>
    </source>
</evidence>
<dbReference type="InterPro" id="IPR001242">
    <property type="entry name" value="Condensation_dom"/>
</dbReference>
<dbReference type="InterPro" id="IPR023213">
    <property type="entry name" value="CAT-like_dom_sf"/>
</dbReference>
<organism evidence="6 7">
    <name type="scientific">Phytohabitans houttuyneae</name>
    <dbReference type="NCBI Taxonomy" id="1076126"/>
    <lineage>
        <taxon>Bacteria</taxon>
        <taxon>Bacillati</taxon>
        <taxon>Actinomycetota</taxon>
        <taxon>Actinomycetes</taxon>
        <taxon>Micromonosporales</taxon>
        <taxon>Micromonosporaceae</taxon>
    </lineage>
</organism>
<protein>
    <recommendedName>
        <fullName evidence="5">Carrier domain-containing protein</fullName>
    </recommendedName>
</protein>
<evidence type="ECO:0000256" key="1">
    <source>
        <dbReference type="ARBA" id="ARBA00001957"/>
    </source>
</evidence>
<dbReference type="Proteomes" id="UP000482800">
    <property type="component" value="Unassembled WGS sequence"/>
</dbReference>
<dbReference type="InterPro" id="IPR020806">
    <property type="entry name" value="PKS_PP-bd"/>
</dbReference>
<gene>
    <name evidence="6" type="ORF">Phou_052440</name>
</gene>
<dbReference type="InterPro" id="IPR045851">
    <property type="entry name" value="AMP-bd_C_sf"/>
</dbReference>
<dbReference type="PANTHER" id="PTHR45527">
    <property type="entry name" value="NONRIBOSOMAL PEPTIDE SYNTHETASE"/>
    <property type="match status" value="1"/>
</dbReference>
<dbReference type="SUPFAM" id="SSF56801">
    <property type="entry name" value="Acetyl-CoA synthetase-like"/>
    <property type="match status" value="1"/>
</dbReference>
<dbReference type="AlphaFoldDB" id="A0A6V8KBC9"/>
<evidence type="ECO:0000256" key="4">
    <source>
        <dbReference type="SAM" id="MobiDB-lite"/>
    </source>
</evidence>
<keyword evidence="7" id="KW-1185">Reference proteome</keyword>
<feature type="domain" description="Carrier" evidence="5">
    <location>
        <begin position="586"/>
        <end position="661"/>
    </location>
</feature>
<evidence type="ECO:0000256" key="3">
    <source>
        <dbReference type="ARBA" id="ARBA00022553"/>
    </source>
</evidence>
<name>A0A6V8KBC9_9ACTN</name>
<dbReference type="GO" id="GO:0008610">
    <property type="term" value="P:lipid biosynthetic process"/>
    <property type="evidence" value="ECO:0007669"/>
    <property type="project" value="UniProtKB-ARBA"/>
</dbReference>
<sequence>MPSERQGPLSFQQRQIWLAEQGAAGTGLYNEVCALRMRGPLVIARLERALEAVVERNDALRTTFPLRDGEPVQAVSNPYRISLASDLIDLSHLPEPARHSELSALAKRRAEAPFDVADGPLTRFWLLRLGPDDHVLLLAMHHIVCDGPSLRLVLRHLAESYSEGPTTERALPARYLDFARAQRATEQADAWDAELAYWRENLAGAPTVAELPPDHPRPPRRGHAGRRDEHRVDDRTRGALATLTASAGGSRLAVLTSLFAALVYRYAGRTDVLVGTGTDPRPVRHSETVGLFANLVPLRLRTGGALTVRALLDGACDAVFDALDHAFVPFEKVVEVAAPSRDPSHPPLVQLVCTVWDRDYARVDFGDVEATVIEIPRTRARFDLMVEHVFDGDGWTMWAEYDTGLFEPATVDRMMRHYARLVREAAADPGATVASLRMLERSEVDAVRDASRLVLDRDGNVTPVGAVGELHERVPGGVPVATGRAARRCAGGGVEDLGLLSRRIRLGQLDTQLEELEALAREHPAVREATVDLGGGRPVLYVTPEDPARPASAAGVRSFLESRLPRAQIPAIATAAPLDGARPVPPPLSTLERLIAGVWEKLLSRPGIAADDDFFAIGGRSMVAAHAAQQLSEQLGVAVGVRDIFVNPTVRDLAATLAAASPTVRSAREVPAAIPSAERAPASMAQLQIWLNEQWTLGAADDFNSAFAHRVRGPLDVAALHTALRDTVARHPSLRTGFEVVDDLPEQRVAAEAEVELPLVALDHVPPPRRPAEALRLAREAAARRFDIATPPLLRALLIRIGADDHVLAYTLHHLVTDGVSMGVFHRELSARYAAAVAGRHPTAEPAGGLYAEYVSWEREWLDSAAAGAAREYWRRRLDGMAELRVPPTKGADRANLAVASCRRSVPAEVTRGLVELSRDCRATTFMTVTAAWSRVLGRWSGQRDVVLGTLVDNRPSEALRATIGCFANFVPLRIDAGDGGTFPELVRHVRDVLLGAYEHQHLPFSDIVRVSRARRSYTRMPVFQTTVQWVHPTQQALELAGCATEPWRVTADVSRYELTLFVTEGDRELVLDLEYATDLWDRDTVDARLDELVQLLTGAARTA</sequence>
<dbReference type="Gene3D" id="3.30.300.30">
    <property type="match status" value="1"/>
</dbReference>
<reference evidence="6 7" key="1">
    <citation type="submission" date="2020-03" db="EMBL/GenBank/DDBJ databases">
        <title>Whole genome shotgun sequence of Phytohabitans houttuyneae NBRC 108639.</title>
        <authorList>
            <person name="Komaki H."/>
            <person name="Tamura T."/>
        </authorList>
    </citation>
    <scope>NUCLEOTIDE SEQUENCE [LARGE SCALE GENOMIC DNA]</scope>
    <source>
        <strain evidence="6 7">NBRC 108639</strain>
    </source>
</reference>
<dbReference type="EMBL" id="BLPF01000002">
    <property type="protein sequence ID" value="GFJ81064.1"/>
    <property type="molecule type" value="Genomic_DNA"/>
</dbReference>
<dbReference type="GO" id="GO:0047527">
    <property type="term" value="F:2,3-dihydroxybenzoate-serine ligase activity"/>
    <property type="evidence" value="ECO:0007669"/>
    <property type="project" value="TreeGrafter"/>
</dbReference>
<evidence type="ECO:0000256" key="2">
    <source>
        <dbReference type="ARBA" id="ARBA00022450"/>
    </source>
</evidence>
<dbReference type="PANTHER" id="PTHR45527:SF1">
    <property type="entry name" value="FATTY ACID SYNTHASE"/>
    <property type="match status" value="1"/>
</dbReference>
<dbReference type="Pfam" id="PF00668">
    <property type="entry name" value="Condensation"/>
    <property type="match status" value="2"/>
</dbReference>
<dbReference type="Gene3D" id="1.10.1200.10">
    <property type="entry name" value="ACP-like"/>
    <property type="match status" value="1"/>
</dbReference>
<dbReference type="InterPro" id="IPR009081">
    <property type="entry name" value="PP-bd_ACP"/>
</dbReference>
<dbReference type="GO" id="GO:0009239">
    <property type="term" value="P:enterobactin biosynthetic process"/>
    <property type="evidence" value="ECO:0007669"/>
    <property type="project" value="TreeGrafter"/>
</dbReference>
<accession>A0A6V8KBC9</accession>
<keyword evidence="3" id="KW-0597">Phosphoprotein</keyword>
<feature type="region of interest" description="Disordered" evidence="4">
    <location>
        <begin position="207"/>
        <end position="232"/>
    </location>
</feature>
<dbReference type="GO" id="GO:0005829">
    <property type="term" value="C:cytosol"/>
    <property type="evidence" value="ECO:0007669"/>
    <property type="project" value="TreeGrafter"/>
</dbReference>
<dbReference type="GO" id="GO:0031177">
    <property type="term" value="F:phosphopantetheine binding"/>
    <property type="evidence" value="ECO:0007669"/>
    <property type="project" value="InterPro"/>
</dbReference>
<dbReference type="Gene3D" id="3.30.559.10">
    <property type="entry name" value="Chloramphenicol acetyltransferase-like domain"/>
    <property type="match status" value="2"/>
</dbReference>
<dbReference type="GO" id="GO:0009366">
    <property type="term" value="C:enterobactin synthetase complex"/>
    <property type="evidence" value="ECO:0007669"/>
    <property type="project" value="TreeGrafter"/>
</dbReference>
<dbReference type="Pfam" id="PF00550">
    <property type="entry name" value="PP-binding"/>
    <property type="match status" value="1"/>
</dbReference>
<dbReference type="SUPFAM" id="SSF47336">
    <property type="entry name" value="ACP-like"/>
    <property type="match status" value="1"/>
</dbReference>
<reference evidence="6 7" key="2">
    <citation type="submission" date="2020-03" db="EMBL/GenBank/DDBJ databases">
        <authorList>
            <person name="Ichikawa N."/>
            <person name="Kimura A."/>
            <person name="Kitahashi Y."/>
            <person name="Uohara A."/>
        </authorList>
    </citation>
    <scope>NUCLEOTIDE SEQUENCE [LARGE SCALE GENOMIC DNA]</scope>
    <source>
        <strain evidence="6 7">NBRC 108639</strain>
    </source>
</reference>
<keyword evidence="2" id="KW-0596">Phosphopantetheine</keyword>
<evidence type="ECO:0000313" key="6">
    <source>
        <dbReference type="EMBL" id="GFJ81064.1"/>
    </source>
</evidence>
<dbReference type="GO" id="GO:0043041">
    <property type="term" value="P:amino acid activation for nonribosomal peptide biosynthetic process"/>
    <property type="evidence" value="ECO:0007669"/>
    <property type="project" value="TreeGrafter"/>
</dbReference>
<dbReference type="SUPFAM" id="SSF52777">
    <property type="entry name" value="CoA-dependent acyltransferases"/>
    <property type="match status" value="4"/>
</dbReference>
<proteinExistence type="predicted"/>
<dbReference type="CDD" id="cd19531">
    <property type="entry name" value="LCL_NRPS-like"/>
    <property type="match status" value="2"/>
</dbReference>
<dbReference type="Gene3D" id="3.30.559.30">
    <property type="entry name" value="Nonribosomal peptide synthetase, condensation domain"/>
    <property type="match status" value="2"/>
</dbReference>
<evidence type="ECO:0000259" key="5">
    <source>
        <dbReference type="PROSITE" id="PS50075"/>
    </source>
</evidence>